<dbReference type="GO" id="GO:0046872">
    <property type="term" value="F:metal ion binding"/>
    <property type="evidence" value="ECO:0007669"/>
    <property type="project" value="UniProtKB-KW"/>
</dbReference>
<dbReference type="SUPFAM" id="SSF47895">
    <property type="entry name" value="Transducin (alpha subunit), insertion domain"/>
    <property type="match status" value="1"/>
</dbReference>
<dbReference type="Proteomes" id="UP000703269">
    <property type="component" value="Unassembled WGS sequence"/>
</dbReference>
<dbReference type="PROSITE" id="PS00675">
    <property type="entry name" value="SIGMA54_INTERACT_1"/>
    <property type="match status" value="1"/>
</dbReference>
<dbReference type="InterPro" id="IPR011025">
    <property type="entry name" value="GproteinA_insert"/>
</dbReference>
<sequence>MGPDDLAQYVWSDKGNRPPFLPPSEDARENQMRAEAATRSHEIDRALAREARDKRRDKEHILKMLLLGQSGSGKTTVLKNIRMMGDNEKWEAERGLWRPVVYYNLLHSVNAVVQALGSAIVHPAETVSAGRGAPASFSPTSSWDSTTGRHSTDSRASSERPPPPALTMQHGKLRLELAPLRQVEADLEALLTTQAVDDSWDPGDAVLVATPFVDVPVENICGPREKPKELTARSHEEWMGTVAPLLRAAQTGASNVVTVAANVLWHQHKDITQLWQDRAVQDTIRRRRVILDSSGVYFLNHAGRIAQRNYVPTDDDILHARLHTISVQEYNIDLPDPQATQNSDSVQPHFAKLRGKFGVEQWRIFDVGGSRTQRAHWLPFFDDVKFVLFVAPIHCFDEHLAEDHRVNRLADSIQLWTALVKSALLKRTDFILFLNKVDLLRQKLAAGSDPARHVPQYTGGLDPDKFTSYVKRSFSQIYKQSPLSRPENRTLYIRTTAAVDPQHTQATLVSIEDAIQSRNVEKSLGLSSLQ</sequence>
<evidence type="ECO:0000256" key="3">
    <source>
        <dbReference type="ARBA" id="ARBA00023224"/>
    </source>
</evidence>
<protein>
    <submittedName>
        <fullName evidence="7">G-alpha-domain-containing protein</fullName>
    </submittedName>
</protein>
<dbReference type="GO" id="GO:0007188">
    <property type="term" value="P:adenylate cyclase-modulating G protein-coupled receptor signaling pathway"/>
    <property type="evidence" value="ECO:0007669"/>
    <property type="project" value="TreeGrafter"/>
</dbReference>
<feature type="region of interest" description="Disordered" evidence="6">
    <location>
        <begin position="129"/>
        <end position="165"/>
    </location>
</feature>
<feature type="compositionally biased region" description="Polar residues" evidence="6">
    <location>
        <begin position="137"/>
        <end position="149"/>
    </location>
</feature>
<dbReference type="PRINTS" id="PR00318">
    <property type="entry name" value="GPROTEINA"/>
</dbReference>
<accession>A0A9P3G286</accession>
<organism evidence="7 8">
    <name type="scientific">Phanerochaete sordida</name>
    <dbReference type="NCBI Taxonomy" id="48140"/>
    <lineage>
        <taxon>Eukaryota</taxon>
        <taxon>Fungi</taxon>
        <taxon>Dikarya</taxon>
        <taxon>Basidiomycota</taxon>
        <taxon>Agaricomycotina</taxon>
        <taxon>Agaricomycetes</taxon>
        <taxon>Polyporales</taxon>
        <taxon>Phanerochaetaceae</taxon>
        <taxon>Phanerochaete</taxon>
    </lineage>
</organism>
<dbReference type="GO" id="GO:0031683">
    <property type="term" value="F:G-protein beta/gamma-subunit complex binding"/>
    <property type="evidence" value="ECO:0007669"/>
    <property type="project" value="InterPro"/>
</dbReference>
<dbReference type="OrthoDB" id="5817230at2759"/>
<keyword evidence="1 4" id="KW-0547">Nucleotide-binding</keyword>
<comment type="caution">
    <text evidence="7">The sequence shown here is derived from an EMBL/GenBank/DDBJ whole genome shotgun (WGS) entry which is preliminary data.</text>
</comment>
<reference evidence="7 8" key="1">
    <citation type="submission" date="2021-08" db="EMBL/GenBank/DDBJ databases">
        <title>Draft Genome Sequence of Phanerochaete sordida strain YK-624.</title>
        <authorList>
            <person name="Mori T."/>
            <person name="Dohra H."/>
            <person name="Suzuki T."/>
            <person name="Kawagishi H."/>
            <person name="Hirai H."/>
        </authorList>
    </citation>
    <scope>NUCLEOTIDE SEQUENCE [LARGE SCALE GENOMIC DNA]</scope>
    <source>
        <strain evidence="7 8">YK-624</strain>
    </source>
</reference>
<dbReference type="AlphaFoldDB" id="A0A9P3G286"/>
<feature type="binding site" evidence="5">
    <location>
        <position position="324"/>
    </location>
    <ligand>
        <name>Mg(2+)</name>
        <dbReference type="ChEBI" id="CHEBI:18420"/>
    </ligand>
</feature>
<feature type="binding site" evidence="4">
    <location>
        <begin position="318"/>
        <end position="324"/>
    </location>
    <ligand>
        <name>GTP</name>
        <dbReference type="ChEBI" id="CHEBI:37565"/>
    </ligand>
</feature>
<dbReference type="SMART" id="SM00275">
    <property type="entry name" value="G_alpha"/>
    <property type="match status" value="1"/>
</dbReference>
<evidence type="ECO:0000256" key="6">
    <source>
        <dbReference type="SAM" id="MobiDB-lite"/>
    </source>
</evidence>
<dbReference type="Gene3D" id="3.40.50.300">
    <property type="entry name" value="P-loop containing nucleotide triphosphate hydrolases"/>
    <property type="match status" value="2"/>
</dbReference>
<dbReference type="InterPro" id="IPR001019">
    <property type="entry name" value="Gprotein_alpha_su"/>
</dbReference>
<evidence type="ECO:0000256" key="2">
    <source>
        <dbReference type="ARBA" id="ARBA00023134"/>
    </source>
</evidence>
<gene>
    <name evidence="7" type="ORF">PsYK624_024200</name>
</gene>
<dbReference type="InterPro" id="IPR027417">
    <property type="entry name" value="P-loop_NTPase"/>
</dbReference>
<proteinExistence type="predicted"/>
<evidence type="ECO:0000313" key="7">
    <source>
        <dbReference type="EMBL" id="GJE86340.1"/>
    </source>
</evidence>
<dbReference type="PROSITE" id="PS51882">
    <property type="entry name" value="G_ALPHA"/>
    <property type="match status" value="1"/>
</dbReference>
<name>A0A9P3G286_9APHY</name>
<dbReference type="GO" id="GO:0003924">
    <property type="term" value="F:GTPase activity"/>
    <property type="evidence" value="ECO:0007669"/>
    <property type="project" value="InterPro"/>
</dbReference>
<dbReference type="GO" id="GO:0005525">
    <property type="term" value="F:GTP binding"/>
    <property type="evidence" value="ECO:0007669"/>
    <property type="project" value="UniProtKB-KW"/>
</dbReference>
<dbReference type="InterPro" id="IPR025662">
    <property type="entry name" value="Sigma_54_int_dom_ATP-bd_1"/>
</dbReference>
<dbReference type="SUPFAM" id="SSF52540">
    <property type="entry name" value="P-loop containing nucleoside triphosphate hydrolases"/>
    <property type="match status" value="1"/>
</dbReference>
<dbReference type="PANTHER" id="PTHR10218">
    <property type="entry name" value="GTP-BINDING PROTEIN ALPHA SUBUNIT"/>
    <property type="match status" value="1"/>
</dbReference>
<dbReference type="GO" id="GO:0005834">
    <property type="term" value="C:heterotrimeric G-protein complex"/>
    <property type="evidence" value="ECO:0007669"/>
    <property type="project" value="TreeGrafter"/>
</dbReference>
<dbReference type="EMBL" id="BPQB01000004">
    <property type="protein sequence ID" value="GJE86340.1"/>
    <property type="molecule type" value="Genomic_DNA"/>
</dbReference>
<feature type="binding site" evidence="4">
    <location>
        <position position="498"/>
    </location>
    <ligand>
        <name>GTP</name>
        <dbReference type="ChEBI" id="CHEBI:37565"/>
    </ligand>
</feature>
<dbReference type="GO" id="GO:0005737">
    <property type="term" value="C:cytoplasm"/>
    <property type="evidence" value="ECO:0007669"/>
    <property type="project" value="TreeGrafter"/>
</dbReference>
<keyword evidence="5" id="KW-0479">Metal-binding</keyword>
<keyword evidence="3" id="KW-0807">Transducer</keyword>
<dbReference type="Gene3D" id="1.10.400.10">
    <property type="entry name" value="GI Alpha 1, domain 2-like"/>
    <property type="match status" value="1"/>
</dbReference>
<dbReference type="Pfam" id="PF00503">
    <property type="entry name" value="G-alpha"/>
    <property type="match status" value="1"/>
</dbReference>
<keyword evidence="5" id="KW-0460">Magnesium</keyword>
<evidence type="ECO:0000256" key="5">
    <source>
        <dbReference type="PIRSR" id="PIRSR601019-2"/>
    </source>
</evidence>
<keyword evidence="8" id="KW-1185">Reference proteome</keyword>
<dbReference type="PANTHER" id="PTHR10218:SF360">
    <property type="entry name" value="GUANINE NUCLEOTIDE-BINDING PROTEIN SUBUNIT ALPHA HOMOLOG"/>
    <property type="match status" value="1"/>
</dbReference>
<evidence type="ECO:0000256" key="4">
    <source>
        <dbReference type="PIRSR" id="PIRSR601019-1"/>
    </source>
</evidence>
<feature type="binding site" evidence="4">
    <location>
        <begin position="435"/>
        <end position="438"/>
    </location>
    <ligand>
        <name>GTP</name>
        <dbReference type="ChEBI" id="CHEBI:37565"/>
    </ligand>
</feature>
<keyword evidence="2 4" id="KW-0342">GTP-binding</keyword>
<dbReference type="FunFam" id="3.40.50.300:FF:000720">
    <property type="entry name" value="Guanine nucleotide-binding protein G(k) subunit alpha"/>
    <property type="match status" value="1"/>
</dbReference>
<dbReference type="GO" id="GO:0001664">
    <property type="term" value="F:G protein-coupled receptor binding"/>
    <property type="evidence" value="ECO:0007669"/>
    <property type="project" value="TreeGrafter"/>
</dbReference>
<evidence type="ECO:0000256" key="1">
    <source>
        <dbReference type="ARBA" id="ARBA00022741"/>
    </source>
</evidence>
<evidence type="ECO:0000313" key="8">
    <source>
        <dbReference type="Proteomes" id="UP000703269"/>
    </source>
</evidence>